<evidence type="ECO:0000313" key="2">
    <source>
        <dbReference type="EMBL" id="RSC02385.1"/>
    </source>
</evidence>
<evidence type="ECO:0000313" key="3">
    <source>
        <dbReference type="Proteomes" id="UP000272140"/>
    </source>
</evidence>
<comment type="caution">
    <text evidence="2">The sequence shown here is derived from an EMBL/GenBank/DDBJ whole genome shotgun (WGS) entry which is preliminary data.</text>
</comment>
<evidence type="ECO:0000256" key="1">
    <source>
        <dbReference type="SAM" id="MobiDB-lite"/>
    </source>
</evidence>
<gene>
    <name evidence="2" type="ORF">EGT41_23370</name>
</gene>
<sequence>MRLARFFIGARDAAPPGRFAPRQHGNRSSGARSAAAYRIVQFTQIFFRRPCTPARKRRTIRPCRAARRAPIRPHHPAPLHQGNPGIFSHFLRNNG</sequence>
<accession>A0A427NHX8</accession>
<proteinExistence type="predicted"/>
<feature type="region of interest" description="Disordered" evidence="1">
    <location>
        <begin position="61"/>
        <end position="95"/>
    </location>
</feature>
<protein>
    <submittedName>
        <fullName evidence="2">Uncharacterized protein</fullName>
    </submittedName>
</protein>
<dbReference type="EMBL" id="RKIO01000004">
    <property type="protein sequence ID" value="RSC02385.1"/>
    <property type="molecule type" value="Genomic_DNA"/>
</dbReference>
<reference evidence="3" key="1">
    <citation type="submission" date="2018-11" db="EMBL/GenBank/DDBJ databases">
        <title>FDA dAtabase for Regulatory Grade micrObial Sequences (FDA-ARGOS): Supporting development and validation of Infectious Disease Dx tests.</title>
        <authorList>
            <person name="Goldberg B."/>
            <person name="Campos J."/>
            <person name="Tallon L."/>
            <person name="Sadzewicz L."/>
            <person name="Zhao X."/>
            <person name="Vavikolanu K."/>
            <person name="Mehta A."/>
            <person name="Aluvathingal J."/>
            <person name="Nadendla S."/>
            <person name="Geyer C."/>
            <person name="Nandy P."/>
            <person name="Yan Y."/>
            <person name="Sichtig H."/>
        </authorList>
    </citation>
    <scope>NUCLEOTIDE SEQUENCE [LARGE SCALE GENOMIC DNA]</scope>
    <source>
        <strain evidence="3">FDAARGOS_544</strain>
    </source>
</reference>
<name>A0A427NHX8_9BURK</name>
<dbReference type="Proteomes" id="UP000272140">
    <property type="component" value="Unassembled WGS sequence"/>
</dbReference>
<feature type="compositionally biased region" description="Basic residues" evidence="1">
    <location>
        <begin position="61"/>
        <end position="77"/>
    </location>
</feature>
<organism evidence="2 3">
    <name type="scientific">Burkholderia cenocepacia</name>
    <dbReference type="NCBI Taxonomy" id="95486"/>
    <lineage>
        <taxon>Bacteria</taxon>
        <taxon>Pseudomonadati</taxon>
        <taxon>Pseudomonadota</taxon>
        <taxon>Betaproteobacteria</taxon>
        <taxon>Burkholderiales</taxon>
        <taxon>Burkholderiaceae</taxon>
        <taxon>Burkholderia</taxon>
        <taxon>Burkholderia cepacia complex</taxon>
    </lineage>
</organism>
<dbReference type="AlphaFoldDB" id="A0A427NHX8"/>